<keyword evidence="5 9" id="KW-0418">Kinase</keyword>
<dbReference type="InterPro" id="IPR003594">
    <property type="entry name" value="HATPase_dom"/>
</dbReference>
<dbReference type="GO" id="GO:0016036">
    <property type="term" value="P:cellular response to phosphate starvation"/>
    <property type="evidence" value="ECO:0007669"/>
    <property type="project" value="TreeGrafter"/>
</dbReference>
<feature type="transmembrane region" description="Helical" evidence="7">
    <location>
        <begin position="176"/>
        <end position="198"/>
    </location>
</feature>
<evidence type="ECO:0000313" key="9">
    <source>
        <dbReference type="EMBL" id="HCA02238.1"/>
    </source>
</evidence>
<dbReference type="EC" id="2.7.13.3" evidence="2"/>
<gene>
    <name evidence="9" type="ORF">DEO68_08670</name>
</gene>
<evidence type="ECO:0000256" key="2">
    <source>
        <dbReference type="ARBA" id="ARBA00012438"/>
    </source>
</evidence>
<dbReference type="EMBL" id="DOTR01000044">
    <property type="protein sequence ID" value="HCA02238.1"/>
    <property type="molecule type" value="Genomic_DNA"/>
</dbReference>
<evidence type="ECO:0000256" key="4">
    <source>
        <dbReference type="ARBA" id="ARBA00022679"/>
    </source>
</evidence>
<dbReference type="GO" id="GO:0005886">
    <property type="term" value="C:plasma membrane"/>
    <property type="evidence" value="ECO:0007669"/>
    <property type="project" value="TreeGrafter"/>
</dbReference>
<dbReference type="SMART" id="SM00387">
    <property type="entry name" value="HATPase_c"/>
    <property type="match status" value="1"/>
</dbReference>
<keyword evidence="6" id="KW-0902">Two-component regulatory system</keyword>
<dbReference type="InterPro" id="IPR036097">
    <property type="entry name" value="HisK_dim/P_sf"/>
</dbReference>
<dbReference type="CDD" id="cd00075">
    <property type="entry name" value="HATPase"/>
    <property type="match status" value="1"/>
</dbReference>
<sequence>MIRFPARARIYWLPLVAIGLFITLLFFSLLRLSGVEKDMRSNVDENMLWVITQSQLASHRLQEAVHRHAMGHTDAQPEQRLDVLYSRLILMDQGPQRRYIQALGFEPLLDDTLEQLAHIDSLLPLFLLDELPSDDMYRNIQPLLTTLNRMANAVMMEEWEATGERLDDYRDSLMQVIYSAVGILVTGLLLALLLLWALSKRRQAQEALTQHLDHLEDVVSARTQDLEDQRRRLADSINTAPDGFAAFDATGQLQLINARLAQLLPETECIFSPGSPLHDVVTKLCQTCVSTSAVLPLHQASAQCDIELAGGEWRQLTLRRTQSGGHVMRLADITSYKATAIALENALERERGISDFYRSFAAMVSHQFRTSLAVIDSGLQRLMRHHSGYSAEERAARYQRLRDTVAHMTELVDASLLTAQLDAGQVSSHQQPHDLIKLVRKACHLHQEALGTTRLLINVEIPPGLKTLQVSCDKALTEHIIDNLLTNACKYSRLGSPINVELSRDANGAYCRVSNQGDAIPDAEQSHIFERFYRGANSTGQQGLGLGLNIARTLAHIQQGELTLLRSTSETTTFQLTLPQVQTQADQCGTQVDKELAR</sequence>
<reference evidence="9" key="1">
    <citation type="journal article" date="2018" name="Nat. Biotechnol.">
        <title>A standardized bacterial taxonomy based on genome phylogeny substantially revises the tree of life.</title>
        <authorList>
            <person name="Parks D.H."/>
            <person name="Chuvochina M."/>
            <person name="Waite D.W."/>
            <person name="Rinke C."/>
            <person name="Skarshewski A."/>
            <person name="Chaumeil P.A."/>
            <person name="Hugenholtz P."/>
        </authorList>
    </citation>
    <scope>NUCLEOTIDE SEQUENCE [LARGE SCALE GENOMIC DNA]</scope>
    <source>
        <strain evidence="9">UBA11284</strain>
    </source>
</reference>
<name>A0A3D0KFE1_9GAMM</name>
<dbReference type="InterPro" id="IPR003661">
    <property type="entry name" value="HisK_dim/P_dom"/>
</dbReference>
<dbReference type="InterPro" id="IPR050351">
    <property type="entry name" value="BphY/WalK/GraS-like"/>
</dbReference>
<protein>
    <recommendedName>
        <fullName evidence="2">histidine kinase</fullName>
        <ecNumber evidence="2">2.7.13.3</ecNumber>
    </recommendedName>
</protein>
<dbReference type="SUPFAM" id="SSF55874">
    <property type="entry name" value="ATPase domain of HSP90 chaperone/DNA topoisomerase II/histidine kinase"/>
    <property type="match status" value="1"/>
</dbReference>
<dbReference type="Pfam" id="PF02518">
    <property type="entry name" value="HATPase_c"/>
    <property type="match status" value="1"/>
</dbReference>
<dbReference type="AlphaFoldDB" id="A0A3D0KFE1"/>
<organism evidence="9">
    <name type="scientific">Halomonas campaniensis</name>
    <dbReference type="NCBI Taxonomy" id="213554"/>
    <lineage>
        <taxon>Bacteria</taxon>
        <taxon>Pseudomonadati</taxon>
        <taxon>Pseudomonadota</taxon>
        <taxon>Gammaproteobacteria</taxon>
        <taxon>Oceanospirillales</taxon>
        <taxon>Halomonadaceae</taxon>
        <taxon>Halomonas</taxon>
    </lineage>
</organism>
<feature type="domain" description="Histidine kinase" evidence="8">
    <location>
        <begin position="363"/>
        <end position="582"/>
    </location>
</feature>
<feature type="transmembrane region" description="Helical" evidence="7">
    <location>
        <begin position="12"/>
        <end position="30"/>
    </location>
</feature>
<evidence type="ECO:0000256" key="3">
    <source>
        <dbReference type="ARBA" id="ARBA00022553"/>
    </source>
</evidence>
<keyword evidence="7" id="KW-0472">Membrane</keyword>
<dbReference type="SUPFAM" id="SSF47384">
    <property type="entry name" value="Homodimeric domain of signal transducing histidine kinase"/>
    <property type="match status" value="1"/>
</dbReference>
<evidence type="ECO:0000259" key="8">
    <source>
        <dbReference type="PROSITE" id="PS50109"/>
    </source>
</evidence>
<evidence type="ECO:0000256" key="7">
    <source>
        <dbReference type="SAM" id="Phobius"/>
    </source>
</evidence>
<dbReference type="CDD" id="cd00082">
    <property type="entry name" value="HisKA"/>
    <property type="match status" value="1"/>
</dbReference>
<evidence type="ECO:0000256" key="6">
    <source>
        <dbReference type="ARBA" id="ARBA00023012"/>
    </source>
</evidence>
<evidence type="ECO:0000256" key="1">
    <source>
        <dbReference type="ARBA" id="ARBA00000085"/>
    </source>
</evidence>
<keyword evidence="7" id="KW-0812">Transmembrane</keyword>
<dbReference type="SMART" id="SM00388">
    <property type="entry name" value="HisKA"/>
    <property type="match status" value="1"/>
</dbReference>
<dbReference type="Gene3D" id="3.30.565.10">
    <property type="entry name" value="Histidine kinase-like ATPase, C-terminal domain"/>
    <property type="match status" value="1"/>
</dbReference>
<dbReference type="PANTHER" id="PTHR45453:SF1">
    <property type="entry name" value="PHOSPHATE REGULON SENSOR PROTEIN PHOR"/>
    <property type="match status" value="1"/>
</dbReference>
<keyword evidence="3" id="KW-0597">Phosphoprotein</keyword>
<dbReference type="InterPro" id="IPR004358">
    <property type="entry name" value="Sig_transdc_His_kin-like_C"/>
</dbReference>
<dbReference type="GO" id="GO:0004721">
    <property type="term" value="F:phosphoprotein phosphatase activity"/>
    <property type="evidence" value="ECO:0007669"/>
    <property type="project" value="TreeGrafter"/>
</dbReference>
<dbReference type="GO" id="GO:0000155">
    <property type="term" value="F:phosphorelay sensor kinase activity"/>
    <property type="evidence" value="ECO:0007669"/>
    <property type="project" value="InterPro"/>
</dbReference>
<dbReference type="InterPro" id="IPR005467">
    <property type="entry name" value="His_kinase_dom"/>
</dbReference>
<keyword evidence="7" id="KW-1133">Transmembrane helix</keyword>
<dbReference type="PROSITE" id="PS50109">
    <property type="entry name" value="HIS_KIN"/>
    <property type="match status" value="1"/>
</dbReference>
<proteinExistence type="predicted"/>
<accession>A0A3D0KFE1</accession>
<keyword evidence="4" id="KW-0808">Transferase</keyword>
<dbReference type="Gene3D" id="1.10.287.130">
    <property type="match status" value="1"/>
</dbReference>
<evidence type="ECO:0000256" key="5">
    <source>
        <dbReference type="ARBA" id="ARBA00022777"/>
    </source>
</evidence>
<dbReference type="PRINTS" id="PR00344">
    <property type="entry name" value="BCTRLSENSOR"/>
</dbReference>
<comment type="catalytic activity">
    <reaction evidence="1">
        <text>ATP + protein L-histidine = ADP + protein N-phospho-L-histidine.</text>
        <dbReference type="EC" id="2.7.13.3"/>
    </reaction>
</comment>
<dbReference type="InterPro" id="IPR036890">
    <property type="entry name" value="HATPase_C_sf"/>
</dbReference>
<dbReference type="PANTHER" id="PTHR45453">
    <property type="entry name" value="PHOSPHATE REGULON SENSOR PROTEIN PHOR"/>
    <property type="match status" value="1"/>
</dbReference>
<comment type="caution">
    <text evidence="9">The sequence shown here is derived from an EMBL/GenBank/DDBJ whole genome shotgun (WGS) entry which is preliminary data.</text>
</comment>